<evidence type="ECO:0000256" key="1">
    <source>
        <dbReference type="ARBA" id="ARBA00004496"/>
    </source>
</evidence>
<dbReference type="FunFam" id="2.40.50.140:FF:000088">
    <property type="entry name" value="cold shock domain-containing protein E1 isoform X1"/>
    <property type="match status" value="1"/>
</dbReference>
<dbReference type="EMBL" id="CABDUW010003032">
    <property type="protein sequence ID" value="VTJ88605.1"/>
    <property type="molecule type" value="Genomic_DNA"/>
</dbReference>
<dbReference type="Proteomes" id="UP000335636">
    <property type="component" value="Unassembled WGS sequence"/>
</dbReference>
<dbReference type="GO" id="GO:0005737">
    <property type="term" value="C:cytoplasm"/>
    <property type="evidence" value="ECO:0007669"/>
    <property type="project" value="UniProtKB-SubCell"/>
</dbReference>
<evidence type="ECO:0000256" key="5">
    <source>
        <dbReference type="ARBA" id="ARBA00044751"/>
    </source>
</evidence>
<dbReference type="Pfam" id="PF23456">
    <property type="entry name" value="CSDE1"/>
    <property type="match status" value="1"/>
</dbReference>
<feature type="domain" description="CSD" evidence="6">
    <location>
        <begin position="1"/>
        <end position="63"/>
    </location>
</feature>
<dbReference type="EMBL" id="WJEC01000227">
    <property type="protein sequence ID" value="KAF7484692.1"/>
    <property type="molecule type" value="Genomic_DNA"/>
</dbReference>
<protein>
    <recommendedName>
        <fullName evidence="6">CSD domain-containing protein</fullName>
    </recommendedName>
</protein>
<feature type="domain" description="CSD" evidence="6">
    <location>
        <begin position="93"/>
        <end position="158"/>
    </location>
</feature>
<evidence type="ECO:0000313" key="7">
    <source>
        <dbReference type="EMBL" id="KAF7484692.1"/>
    </source>
</evidence>
<dbReference type="PANTHER" id="PTHR12913:SF1">
    <property type="entry name" value="COLD SHOCK DOMAIN-CONTAINING PROTEIN E1"/>
    <property type="match status" value="1"/>
</dbReference>
<dbReference type="PANTHER" id="PTHR12913">
    <property type="entry name" value="UNR PROTEIN N-RAS UPSTREAM GENE PROTEIN"/>
    <property type="match status" value="1"/>
</dbReference>
<name>A0A5E4D3G2_MARMO</name>
<reference evidence="7" key="2">
    <citation type="submission" date="2020-08" db="EMBL/GenBank/DDBJ databases">
        <authorList>
            <person name="Shumante A."/>
            <person name="Zimin A.V."/>
            <person name="Puiu D."/>
            <person name="Salzberg S.L."/>
        </authorList>
    </citation>
    <scope>NUCLEOTIDE SEQUENCE</scope>
    <source>
        <strain evidence="7">WC2-LM</strain>
        <tissue evidence="7">Liver</tissue>
    </source>
</reference>
<keyword evidence="9" id="KW-1185">Reference proteome</keyword>
<organism evidence="8 9">
    <name type="scientific">Marmota monax</name>
    <name type="common">Woodchuck</name>
    <dbReference type="NCBI Taxonomy" id="9995"/>
    <lineage>
        <taxon>Eukaryota</taxon>
        <taxon>Metazoa</taxon>
        <taxon>Chordata</taxon>
        <taxon>Craniata</taxon>
        <taxon>Vertebrata</taxon>
        <taxon>Euteleostomi</taxon>
        <taxon>Mammalia</taxon>
        <taxon>Eutheria</taxon>
        <taxon>Euarchontoglires</taxon>
        <taxon>Glires</taxon>
        <taxon>Rodentia</taxon>
        <taxon>Sciuromorpha</taxon>
        <taxon>Sciuridae</taxon>
        <taxon>Xerinae</taxon>
        <taxon>Marmotini</taxon>
        <taxon>Marmota</taxon>
    </lineage>
</organism>
<dbReference type="Pfam" id="PF00313">
    <property type="entry name" value="CSD"/>
    <property type="match status" value="1"/>
</dbReference>
<comment type="subcellular location">
    <subcellularLocation>
        <location evidence="1">Cytoplasm</location>
    </subcellularLocation>
</comment>
<comment type="similarity">
    <text evidence="5">Belongs to the UNR family.</text>
</comment>
<sequence>MGVIAAMRDGFGFIKCVDRDAHMFFYFSEILDGNQFHIADEVEFTVVPDMLSAQRNHAIRIKQHPKGTVSFHSHSDHCFMGTVEKEATFSNPKTTSPNKGKEKEAEDGIIAYDDCGVKLTIAFQAKDVEGSTSPQIGDKVEFSISDKQRPGHQIATSV</sequence>
<dbReference type="AlphaFoldDB" id="A0A5E4D3G2"/>
<evidence type="ECO:0000259" key="6">
    <source>
        <dbReference type="PROSITE" id="PS51857"/>
    </source>
</evidence>
<dbReference type="InterPro" id="IPR011129">
    <property type="entry name" value="CSD"/>
</dbReference>
<keyword evidence="3" id="KW-0677">Repeat</keyword>
<dbReference type="Proteomes" id="UP000662637">
    <property type="component" value="Unassembled WGS sequence"/>
</dbReference>
<proteinExistence type="inferred from homology"/>
<reference evidence="8 9" key="1">
    <citation type="submission" date="2019-04" db="EMBL/GenBank/DDBJ databases">
        <authorList>
            <person name="Alioto T."/>
            <person name="Alioto T."/>
        </authorList>
    </citation>
    <scope>NUCLEOTIDE SEQUENCE [LARGE SCALE GENOMIC DNA]</scope>
</reference>
<dbReference type="SMART" id="SM00357">
    <property type="entry name" value="CSP"/>
    <property type="match status" value="1"/>
</dbReference>
<dbReference type="InterPro" id="IPR056400">
    <property type="entry name" value="CSDE1"/>
</dbReference>
<dbReference type="PROSITE" id="PS51857">
    <property type="entry name" value="CSD_2"/>
    <property type="match status" value="2"/>
</dbReference>
<evidence type="ECO:0000313" key="9">
    <source>
        <dbReference type="Proteomes" id="UP000335636"/>
    </source>
</evidence>
<dbReference type="InterPro" id="IPR002059">
    <property type="entry name" value="CSP_DNA-bd"/>
</dbReference>
<dbReference type="Gene3D" id="2.40.50.140">
    <property type="entry name" value="Nucleic acid-binding proteins"/>
    <property type="match status" value="2"/>
</dbReference>
<evidence type="ECO:0000256" key="3">
    <source>
        <dbReference type="ARBA" id="ARBA00022737"/>
    </source>
</evidence>
<dbReference type="SUPFAM" id="SSF50249">
    <property type="entry name" value="Nucleic acid-binding proteins"/>
    <property type="match status" value="1"/>
</dbReference>
<evidence type="ECO:0000313" key="8">
    <source>
        <dbReference type="EMBL" id="VTJ88605.1"/>
    </source>
</evidence>
<keyword evidence="4" id="KW-0694">RNA-binding</keyword>
<accession>A0A5E4D3G2</accession>
<evidence type="ECO:0000256" key="4">
    <source>
        <dbReference type="ARBA" id="ARBA00022884"/>
    </source>
</evidence>
<dbReference type="InterPro" id="IPR012340">
    <property type="entry name" value="NA-bd_OB-fold"/>
</dbReference>
<dbReference type="GO" id="GO:0003723">
    <property type="term" value="F:RNA binding"/>
    <property type="evidence" value="ECO:0007669"/>
    <property type="project" value="UniProtKB-KW"/>
</dbReference>
<evidence type="ECO:0000256" key="2">
    <source>
        <dbReference type="ARBA" id="ARBA00022490"/>
    </source>
</evidence>
<keyword evidence="2" id="KW-0963">Cytoplasm</keyword>
<gene>
    <name evidence="7" type="ORF">GHT09_003768</name>
    <name evidence="8" type="ORF">MONAX_5E010559</name>
</gene>